<evidence type="ECO:0000313" key="2">
    <source>
        <dbReference type="Proteomes" id="UP000183769"/>
    </source>
</evidence>
<accession>A0A1I5SCR5</accession>
<protein>
    <submittedName>
        <fullName evidence="1">Uncharacterized protein</fullName>
    </submittedName>
</protein>
<dbReference type="OrthoDB" id="350339at2157"/>
<gene>
    <name evidence="1" type="ORF">SAMN05216277_10656</name>
</gene>
<sequence length="156" mass="16779">MSPPRLIALLSVLVLLAGCAGPASTPAVEDESSVLRDVYVTNRDDVSHTVDIVVLHNETVVHWTTRTLSARTEHAVDTARIAPPEIANTTRSYTVMIRVDNGTDGVRYDLDDRSLPACYSIGADVRDGTVEGPAIAHWNDDLYDYCGRPSNGTAGG</sequence>
<dbReference type="RefSeq" id="WP_074878055.1">
    <property type="nucleotide sequence ID" value="NZ_FOXI01000006.1"/>
</dbReference>
<dbReference type="EMBL" id="FOXI01000006">
    <property type="protein sequence ID" value="SFP68499.1"/>
    <property type="molecule type" value="Genomic_DNA"/>
</dbReference>
<name>A0A1I5SCR5_9EURY</name>
<organism evidence="1 2">
    <name type="scientific">Halolamina pelagica</name>
    <dbReference type="NCBI Taxonomy" id="699431"/>
    <lineage>
        <taxon>Archaea</taxon>
        <taxon>Methanobacteriati</taxon>
        <taxon>Methanobacteriota</taxon>
        <taxon>Stenosarchaea group</taxon>
        <taxon>Halobacteria</taxon>
        <taxon>Halobacteriales</taxon>
        <taxon>Haloferacaceae</taxon>
    </lineage>
</organism>
<proteinExistence type="predicted"/>
<evidence type="ECO:0000313" key="1">
    <source>
        <dbReference type="EMBL" id="SFP68499.1"/>
    </source>
</evidence>
<dbReference type="Proteomes" id="UP000183769">
    <property type="component" value="Unassembled WGS sequence"/>
</dbReference>
<reference evidence="2" key="1">
    <citation type="submission" date="2016-10" db="EMBL/GenBank/DDBJ databases">
        <authorList>
            <person name="Varghese N."/>
            <person name="Submissions S."/>
        </authorList>
    </citation>
    <scope>NUCLEOTIDE SEQUENCE [LARGE SCALE GENOMIC DNA]</scope>
    <source>
        <strain evidence="2">CGMCC 1.10329</strain>
    </source>
</reference>
<dbReference type="PROSITE" id="PS51257">
    <property type="entry name" value="PROKAR_LIPOPROTEIN"/>
    <property type="match status" value="1"/>
</dbReference>
<keyword evidence="2" id="KW-1185">Reference proteome</keyword>
<dbReference type="AlphaFoldDB" id="A0A1I5SCR5"/>